<dbReference type="NCBIfam" id="TIGR00830">
    <property type="entry name" value="PTBA"/>
    <property type="match status" value="1"/>
</dbReference>
<keyword evidence="4" id="KW-0808">Transferase</keyword>
<dbReference type="SUPFAM" id="SSF51261">
    <property type="entry name" value="Duplicated hybrid motif"/>
    <property type="match status" value="1"/>
</dbReference>
<dbReference type="PANTHER" id="PTHR45008">
    <property type="entry name" value="PTS SYSTEM GLUCOSE-SPECIFIC EIIA COMPONENT"/>
    <property type="match status" value="1"/>
</dbReference>
<protein>
    <submittedName>
        <fullName evidence="8">PTS system, glucose-specific IIA component</fullName>
    </submittedName>
</protein>
<evidence type="ECO:0000256" key="6">
    <source>
        <dbReference type="ARBA" id="ARBA00022777"/>
    </source>
</evidence>
<organism evidence="8">
    <name type="scientific">hydrothermal vent metagenome</name>
    <dbReference type="NCBI Taxonomy" id="652676"/>
    <lineage>
        <taxon>unclassified sequences</taxon>
        <taxon>metagenomes</taxon>
        <taxon>ecological metagenomes</taxon>
    </lineage>
</organism>
<dbReference type="AlphaFoldDB" id="A0A1W1CUN9"/>
<dbReference type="EMBL" id="FPHN01000274">
    <property type="protein sequence ID" value="SFV69392.1"/>
    <property type="molecule type" value="Genomic_DNA"/>
</dbReference>
<keyword evidence="6" id="KW-0418">Kinase</keyword>
<evidence type="ECO:0000313" key="8">
    <source>
        <dbReference type="EMBL" id="SFV69392.1"/>
    </source>
</evidence>
<dbReference type="InterPro" id="IPR011055">
    <property type="entry name" value="Dup_hybrid_motif"/>
</dbReference>
<dbReference type="PROSITE" id="PS51093">
    <property type="entry name" value="PTS_EIIA_TYPE_1"/>
    <property type="match status" value="1"/>
</dbReference>
<gene>
    <name evidence="8" type="ORF">MNB_SV-14-590</name>
</gene>
<dbReference type="PANTHER" id="PTHR45008:SF1">
    <property type="entry name" value="PTS SYSTEM GLUCOSE-SPECIFIC EIIA COMPONENT"/>
    <property type="match status" value="1"/>
</dbReference>
<dbReference type="InterPro" id="IPR050890">
    <property type="entry name" value="PTS_EIIA_component"/>
</dbReference>
<proteinExistence type="predicted"/>
<keyword evidence="3" id="KW-0762">Sugar transport</keyword>
<keyword evidence="5" id="KW-0598">Phosphotransferase system</keyword>
<feature type="domain" description="PTS EIIA type-1" evidence="7">
    <location>
        <begin position="28"/>
        <end position="132"/>
    </location>
</feature>
<accession>A0A1W1CUN9</accession>
<comment type="subcellular location">
    <subcellularLocation>
        <location evidence="1">Cytoplasm</location>
    </subcellularLocation>
</comment>
<keyword evidence="2" id="KW-0813">Transport</keyword>
<dbReference type="InterPro" id="IPR001127">
    <property type="entry name" value="PTS_EIIA_1_perm"/>
</dbReference>
<dbReference type="GO" id="GO:0016301">
    <property type="term" value="F:kinase activity"/>
    <property type="evidence" value="ECO:0007669"/>
    <property type="project" value="UniProtKB-KW"/>
</dbReference>
<dbReference type="GO" id="GO:0009401">
    <property type="term" value="P:phosphoenolpyruvate-dependent sugar phosphotransferase system"/>
    <property type="evidence" value="ECO:0007669"/>
    <property type="project" value="UniProtKB-KW"/>
</dbReference>
<dbReference type="FunFam" id="2.70.70.10:FF:000001">
    <property type="entry name" value="PTS system glucose-specific IIA component"/>
    <property type="match status" value="1"/>
</dbReference>
<evidence type="ECO:0000256" key="2">
    <source>
        <dbReference type="ARBA" id="ARBA00022448"/>
    </source>
</evidence>
<evidence type="ECO:0000259" key="7">
    <source>
        <dbReference type="PROSITE" id="PS51093"/>
    </source>
</evidence>
<dbReference type="PROSITE" id="PS00371">
    <property type="entry name" value="PTS_EIIA_TYPE_1_HIS"/>
    <property type="match status" value="1"/>
</dbReference>
<dbReference type="Pfam" id="PF00358">
    <property type="entry name" value="PTS_EIIA_1"/>
    <property type="match status" value="1"/>
</dbReference>
<name>A0A1W1CUN9_9ZZZZ</name>
<dbReference type="Gene3D" id="2.70.70.10">
    <property type="entry name" value="Glucose Permease (Domain IIA)"/>
    <property type="match status" value="1"/>
</dbReference>
<evidence type="ECO:0000256" key="3">
    <source>
        <dbReference type="ARBA" id="ARBA00022597"/>
    </source>
</evidence>
<evidence type="ECO:0000256" key="5">
    <source>
        <dbReference type="ARBA" id="ARBA00022683"/>
    </source>
</evidence>
<reference evidence="8" key="1">
    <citation type="submission" date="2016-10" db="EMBL/GenBank/DDBJ databases">
        <authorList>
            <person name="de Groot N.N."/>
        </authorList>
    </citation>
    <scope>NUCLEOTIDE SEQUENCE</scope>
</reference>
<sequence>MFGLFKAKKQTIVSPADGDIVKLSEVPDQVFSEKMAGDGIAIVPRSNTFVAPISGVVSKIFSTNHAYSIKAKNGLEVLVHIGLETVALKGEGFKRLVEEGTKVSVGKPIISADLEYIQAQGKNIITPIVLNHDKELILESHNTRTVREGELLIEVTVK</sequence>
<dbReference type="GO" id="GO:0005737">
    <property type="term" value="C:cytoplasm"/>
    <property type="evidence" value="ECO:0007669"/>
    <property type="project" value="UniProtKB-SubCell"/>
</dbReference>
<evidence type="ECO:0000256" key="4">
    <source>
        <dbReference type="ARBA" id="ARBA00022679"/>
    </source>
</evidence>
<evidence type="ECO:0000256" key="1">
    <source>
        <dbReference type="ARBA" id="ARBA00004496"/>
    </source>
</evidence>